<dbReference type="EMBL" id="HBIU01030934">
    <property type="protein sequence ID" value="CAE0635555.1"/>
    <property type="molecule type" value="Transcribed_RNA"/>
</dbReference>
<dbReference type="InterPro" id="IPR000073">
    <property type="entry name" value="AB_hydrolase_1"/>
</dbReference>
<dbReference type="AlphaFoldDB" id="A0A7S3XY53"/>
<dbReference type="InterPro" id="IPR022742">
    <property type="entry name" value="Hydrolase_4"/>
</dbReference>
<reference evidence="3" key="1">
    <citation type="submission" date="2021-01" db="EMBL/GenBank/DDBJ databases">
        <authorList>
            <person name="Corre E."/>
            <person name="Pelletier E."/>
            <person name="Niang G."/>
            <person name="Scheremetjew M."/>
            <person name="Finn R."/>
            <person name="Kale V."/>
            <person name="Holt S."/>
            <person name="Cochrane G."/>
            <person name="Meng A."/>
            <person name="Brown T."/>
            <person name="Cohen L."/>
        </authorList>
    </citation>
    <scope>NUCLEOTIDE SEQUENCE</scope>
    <source>
        <strain evidence="3">CCMP3107</strain>
    </source>
</reference>
<evidence type="ECO:0000259" key="2">
    <source>
        <dbReference type="Pfam" id="PF12146"/>
    </source>
</evidence>
<feature type="domain" description="Serine aminopeptidase S33" evidence="2">
    <location>
        <begin position="6"/>
        <end position="210"/>
    </location>
</feature>
<dbReference type="Pfam" id="PF12146">
    <property type="entry name" value="Hydrolase_4"/>
    <property type="match status" value="1"/>
</dbReference>
<dbReference type="GO" id="GO:0042171">
    <property type="term" value="F:lysophosphatidic acid acyltransferase activity"/>
    <property type="evidence" value="ECO:0007669"/>
    <property type="project" value="TreeGrafter"/>
</dbReference>
<evidence type="ECO:0000313" key="3">
    <source>
        <dbReference type="EMBL" id="CAE0635555.1"/>
    </source>
</evidence>
<gene>
    <name evidence="3" type="ORF">HAKA00212_LOCUS14298</name>
</gene>
<dbReference type="PANTHER" id="PTHR42886">
    <property type="entry name" value="RE40534P-RELATED"/>
    <property type="match status" value="1"/>
</dbReference>
<dbReference type="GO" id="GO:0052689">
    <property type="term" value="F:carboxylic ester hydrolase activity"/>
    <property type="evidence" value="ECO:0007669"/>
    <property type="project" value="TreeGrafter"/>
</dbReference>
<protein>
    <recommendedName>
        <fullName evidence="2">Serine aminopeptidase S33 domain-containing protein</fullName>
    </recommendedName>
</protein>
<sequence>MQQFEGLIKYFATKYSIVAYDGVGCGSSPKPRDARAYCPNALSADLLAIFNRYATEINVGVGHSFGSSLVMRLATQFTAKNMEGIILLGSALSVPAGGSPIFKLPLCVLECLKPILSRQFKRMAFHSSTSDEIKSRSAVDNPMYVAKSFYSQLVWVKKEAIVNLIIPALILHGESDRIITVQNAVALNSTLSNSDIHIIKNASHQVMEEKTGEVAALIEKFINEKIFQNLQKHGIIELVKEGRGDNKKHLTQEEEDRLLLEHTSF</sequence>
<accession>A0A7S3XY53</accession>
<proteinExistence type="predicted"/>
<dbReference type="InterPro" id="IPR029058">
    <property type="entry name" value="AB_hydrolase_fold"/>
</dbReference>
<dbReference type="Gene3D" id="3.40.50.1820">
    <property type="entry name" value="alpha/beta hydrolase"/>
    <property type="match status" value="1"/>
</dbReference>
<dbReference type="PRINTS" id="PR00111">
    <property type="entry name" value="ABHYDROLASE"/>
</dbReference>
<name>A0A7S3XY53_HETAK</name>
<dbReference type="SUPFAM" id="SSF53474">
    <property type="entry name" value="alpha/beta-Hydrolases"/>
    <property type="match status" value="1"/>
</dbReference>
<evidence type="ECO:0000256" key="1">
    <source>
        <dbReference type="ARBA" id="ARBA00022801"/>
    </source>
</evidence>
<dbReference type="PANTHER" id="PTHR42886:SF83">
    <property type="entry name" value="PROTEIN ABHD8"/>
    <property type="match status" value="1"/>
</dbReference>
<keyword evidence="1" id="KW-0378">Hydrolase</keyword>
<dbReference type="GO" id="GO:0005739">
    <property type="term" value="C:mitochondrion"/>
    <property type="evidence" value="ECO:0007669"/>
    <property type="project" value="TreeGrafter"/>
</dbReference>
<dbReference type="GO" id="GO:0006654">
    <property type="term" value="P:phosphatidic acid biosynthetic process"/>
    <property type="evidence" value="ECO:0007669"/>
    <property type="project" value="TreeGrafter"/>
</dbReference>
<organism evidence="3">
    <name type="scientific">Heterosigma akashiwo</name>
    <name type="common">Chromophytic alga</name>
    <name type="synonym">Heterosigma carterae</name>
    <dbReference type="NCBI Taxonomy" id="2829"/>
    <lineage>
        <taxon>Eukaryota</taxon>
        <taxon>Sar</taxon>
        <taxon>Stramenopiles</taxon>
        <taxon>Ochrophyta</taxon>
        <taxon>Raphidophyceae</taxon>
        <taxon>Chattonellales</taxon>
        <taxon>Chattonellaceae</taxon>
        <taxon>Heterosigma</taxon>
    </lineage>
</organism>
<dbReference type="GO" id="GO:0055088">
    <property type="term" value="P:lipid homeostasis"/>
    <property type="evidence" value="ECO:0007669"/>
    <property type="project" value="TreeGrafter"/>
</dbReference>